<evidence type="ECO:0000313" key="1">
    <source>
        <dbReference type="EMBL" id="MZP44669.1"/>
    </source>
</evidence>
<dbReference type="Proteomes" id="UP000471031">
    <property type="component" value="Unassembled WGS sequence"/>
</dbReference>
<protein>
    <submittedName>
        <fullName evidence="1">Uncharacterized protein</fullName>
    </submittedName>
</protein>
<name>A0A845LJC5_HELGE</name>
<organism evidence="1 2">
    <name type="scientific">Heliomicrobium gestii</name>
    <name type="common">Heliobacterium gestii</name>
    <dbReference type="NCBI Taxonomy" id="2699"/>
    <lineage>
        <taxon>Bacteria</taxon>
        <taxon>Bacillati</taxon>
        <taxon>Bacillota</taxon>
        <taxon>Clostridia</taxon>
        <taxon>Eubacteriales</taxon>
        <taxon>Heliobacteriaceae</taxon>
        <taxon>Heliomicrobium</taxon>
    </lineage>
</organism>
<dbReference type="RefSeq" id="WP_161263238.1">
    <property type="nucleotide sequence ID" value="NZ_JAFBDC010000028.1"/>
</dbReference>
<sequence>MNLPPMEQPWCGDVCAAPLIDSEQFRGVDFSETIRRAGELPQNEGERQRLVKMDLFAGCPSFYADGYSMLRTGAFM</sequence>
<evidence type="ECO:0000313" key="2">
    <source>
        <dbReference type="Proteomes" id="UP000471031"/>
    </source>
</evidence>
<accession>A0A845LJC5</accession>
<dbReference type="EMBL" id="WXEX01000027">
    <property type="protein sequence ID" value="MZP44669.1"/>
    <property type="molecule type" value="Genomic_DNA"/>
</dbReference>
<reference evidence="1 2" key="1">
    <citation type="submission" date="2020-01" db="EMBL/GenBank/DDBJ databases">
        <title>Whole genome sequence of Heliobacterium gestii DSM 11169.</title>
        <authorList>
            <person name="Kyndt J.A."/>
            <person name="Meyer T.E."/>
        </authorList>
    </citation>
    <scope>NUCLEOTIDE SEQUENCE [LARGE SCALE GENOMIC DNA]</scope>
    <source>
        <strain evidence="1 2">DSM 11169</strain>
    </source>
</reference>
<keyword evidence="2" id="KW-1185">Reference proteome</keyword>
<gene>
    <name evidence="1" type="ORF">GTO89_16770</name>
</gene>
<proteinExistence type="predicted"/>
<dbReference type="OrthoDB" id="9874055at2"/>
<comment type="caution">
    <text evidence="1">The sequence shown here is derived from an EMBL/GenBank/DDBJ whole genome shotgun (WGS) entry which is preliminary data.</text>
</comment>
<dbReference type="AlphaFoldDB" id="A0A845LJC5"/>